<dbReference type="Gene3D" id="1.10.10.10">
    <property type="entry name" value="Winged helix-like DNA-binding domain superfamily/Winged helix DNA-binding domain"/>
    <property type="match status" value="1"/>
</dbReference>
<evidence type="ECO:0000313" key="9">
    <source>
        <dbReference type="Proteomes" id="UP001162880"/>
    </source>
</evidence>
<keyword evidence="4" id="KW-0238">DNA-binding</keyword>
<evidence type="ECO:0000256" key="1">
    <source>
        <dbReference type="ARBA" id="ARBA00010641"/>
    </source>
</evidence>
<dbReference type="Pfam" id="PF08281">
    <property type="entry name" value="Sigma70_r4_2"/>
    <property type="match status" value="1"/>
</dbReference>
<gene>
    <name evidence="8" type="ORF">MTR64_20345</name>
</gene>
<evidence type="ECO:0000259" key="7">
    <source>
        <dbReference type="Pfam" id="PF08281"/>
    </source>
</evidence>
<dbReference type="PANTHER" id="PTHR43133:SF8">
    <property type="entry name" value="RNA POLYMERASE SIGMA FACTOR HI_1459-RELATED"/>
    <property type="match status" value="1"/>
</dbReference>
<evidence type="ECO:0000256" key="3">
    <source>
        <dbReference type="ARBA" id="ARBA00023082"/>
    </source>
</evidence>
<dbReference type="SUPFAM" id="SSF88659">
    <property type="entry name" value="Sigma3 and sigma4 domains of RNA polymerase sigma factors"/>
    <property type="match status" value="1"/>
</dbReference>
<comment type="caution">
    <text evidence="8">The sequence shown here is derived from an EMBL/GenBank/DDBJ whole genome shotgun (WGS) entry which is preliminary data.</text>
</comment>
<name>A0ABT0B7D5_9SPHN</name>
<dbReference type="InterPro" id="IPR036388">
    <property type="entry name" value="WH-like_DNA-bd_sf"/>
</dbReference>
<dbReference type="InterPro" id="IPR007627">
    <property type="entry name" value="RNA_pol_sigma70_r2"/>
</dbReference>
<dbReference type="InterPro" id="IPR013324">
    <property type="entry name" value="RNA_pol_sigma_r3/r4-like"/>
</dbReference>
<evidence type="ECO:0000256" key="5">
    <source>
        <dbReference type="ARBA" id="ARBA00023163"/>
    </source>
</evidence>
<evidence type="ECO:0000313" key="8">
    <source>
        <dbReference type="EMBL" id="MCJ2180928.1"/>
    </source>
</evidence>
<organism evidence="8 9">
    <name type="scientific">Novosphingobium album</name>
    <name type="common">ex Hu et al. 2023</name>
    <dbReference type="NCBI Taxonomy" id="2930093"/>
    <lineage>
        <taxon>Bacteria</taxon>
        <taxon>Pseudomonadati</taxon>
        <taxon>Pseudomonadota</taxon>
        <taxon>Alphaproteobacteria</taxon>
        <taxon>Sphingomonadales</taxon>
        <taxon>Sphingomonadaceae</taxon>
        <taxon>Novosphingobium</taxon>
    </lineage>
</organism>
<dbReference type="InterPro" id="IPR039425">
    <property type="entry name" value="RNA_pol_sigma-70-like"/>
</dbReference>
<keyword evidence="2" id="KW-0805">Transcription regulation</keyword>
<keyword evidence="3" id="KW-0731">Sigma factor</keyword>
<evidence type="ECO:0000259" key="6">
    <source>
        <dbReference type="Pfam" id="PF04542"/>
    </source>
</evidence>
<dbReference type="Pfam" id="PF04542">
    <property type="entry name" value="Sigma70_r2"/>
    <property type="match status" value="1"/>
</dbReference>
<dbReference type="InterPro" id="IPR013249">
    <property type="entry name" value="RNA_pol_sigma70_r4_t2"/>
</dbReference>
<keyword evidence="5" id="KW-0804">Transcription</keyword>
<comment type="similarity">
    <text evidence="1">Belongs to the sigma-70 factor family. ECF subfamily.</text>
</comment>
<proteinExistence type="inferred from homology"/>
<dbReference type="CDD" id="cd06171">
    <property type="entry name" value="Sigma70_r4"/>
    <property type="match status" value="1"/>
</dbReference>
<keyword evidence="9" id="KW-1185">Reference proteome</keyword>
<dbReference type="EMBL" id="JALHLE010000047">
    <property type="protein sequence ID" value="MCJ2180928.1"/>
    <property type="molecule type" value="Genomic_DNA"/>
</dbReference>
<feature type="domain" description="RNA polymerase sigma-70 region 2" evidence="6">
    <location>
        <begin position="32"/>
        <end position="98"/>
    </location>
</feature>
<evidence type="ECO:0000256" key="2">
    <source>
        <dbReference type="ARBA" id="ARBA00023015"/>
    </source>
</evidence>
<dbReference type="InterPro" id="IPR013325">
    <property type="entry name" value="RNA_pol_sigma_r2"/>
</dbReference>
<dbReference type="Proteomes" id="UP001162880">
    <property type="component" value="Unassembled WGS sequence"/>
</dbReference>
<evidence type="ECO:0000256" key="4">
    <source>
        <dbReference type="ARBA" id="ARBA00023125"/>
    </source>
</evidence>
<dbReference type="InterPro" id="IPR014284">
    <property type="entry name" value="RNA_pol_sigma-70_dom"/>
</dbReference>
<dbReference type="NCBIfam" id="TIGR02937">
    <property type="entry name" value="sigma70-ECF"/>
    <property type="match status" value="1"/>
</dbReference>
<sequence length="191" mass="21426">MVSTPEPDGGLADDAAAVRSALSGGQDGFRVLMQRHREAIFRFVRGYVGEDSEAMDLTQDCFVAAFAALHRYDLQRSFRSWLLRIAVNKCHDWNRRRTVRRFFTFALPEEEAFRVPDTAPGPEENLASAMEVARINAAIAELPANLKEPLLLCAIEGFSQDETARVLGVSRKAVETRIYRARQKLSQVLQG</sequence>
<dbReference type="SUPFAM" id="SSF88946">
    <property type="entry name" value="Sigma2 domain of RNA polymerase sigma factors"/>
    <property type="match status" value="1"/>
</dbReference>
<protein>
    <submittedName>
        <fullName evidence="8">RNA polymerase sigma factor</fullName>
    </submittedName>
</protein>
<dbReference type="Gene3D" id="1.10.1740.10">
    <property type="match status" value="1"/>
</dbReference>
<reference evidence="8" key="1">
    <citation type="submission" date="2022-03" db="EMBL/GenBank/DDBJ databases">
        <title>Identification of a novel bacterium isolated from mangrove sediments.</title>
        <authorList>
            <person name="Pan X."/>
        </authorList>
    </citation>
    <scope>NUCLEOTIDE SEQUENCE</scope>
    <source>
        <strain evidence="8">B2580</strain>
    </source>
</reference>
<feature type="domain" description="RNA polymerase sigma factor 70 region 4 type 2" evidence="7">
    <location>
        <begin position="134"/>
        <end position="185"/>
    </location>
</feature>
<dbReference type="PANTHER" id="PTHR43133">
    <property type="entry name" value="RNA POLYMERASE ECF-TYPE SIGMA FACTO"/>
    <property type="match status" value="1"/>
</dbReference>
<accession>A0ABT0B7D5</accession>